<evidence type="ECO:0000313" key="2">
    <source>
        <dbReference type="Proteomes" id="UP000238937"/>
    </source>
</evidence>
<dbReference type="AlphaFoldDB" id="A0A2T1GDS0"/>
<accession>A0A2T1GDS0</accession>
<dbReference type="Proteomes" id="UP000238937">
    <property type="component" value="Unassembled WGS sequence"/>
</dbReference>
<gene>
    <name evidence="1" type="ORF">C7B77_14305</name>
</gene>
<name>A0A2T1GDS0_9CYAN</name>
<dbReference type="EMBL" id="PVWO01000172">
    <property type="protein sequence ID" value="PSB55658.1"/>
    <property type="molecule type" value="Genomic_DNA"/>
</dbReference>
<organism evidence="1 2">
    <name type="scientific">Chamaesiphon polymorphus CCALA 037</name>
    <dbReference type="NCBI Taxonomy" id="2107692"/>
    <lineage>
        <taxon>Bacteria</taxon>
        <taxon>Bacillati</taxon>
        <taxon>Cyanobacteriota</taxon>
        <taxon>Cyanophyceae</taxon>
        <taxon>Gomontiellales</taxon>
        <taxon>Chamaesiphonaceae</taxon>
        <taxon>Chamaesiphon</taxon>
    </lineage>
</organism>
<comment type="caution">
    <text evidence="1">The sequence shown here is derived from an EMBL/GenBank/DDBJ whole genome shotgun (WGS) entry which is preliminary data.</text>
</comment>
<protein>
    <submittedName>
        <fullName evidence="1">Uncharacterized protein</fullName>
    </submittedName>
</protein>
<sequence>MLVIKLVHLATNQPLFEANYFALNYNGRTLHLSIGRLKIECRSSILVVFDRAIRLNCVFWYLATAFQA</sequence>
<reference evidence="1 2" key="1">
    <citation type="submission" date="2018-03" db="EMBL/GenBank/DDBJ databases">
        <title>The ancient ancestry and fast evolution of plastids.</title>
        <authorList>
            <person name="Moore K.R."/>
            <person name="Magnabosco C."/>
            <person name="Momper L."/>
            <person name="Gold D.A."/>
            <person name="Bosak T."/>
            <person name="Fournier G.P."/>
        </authorList>
    </citation>
    <scope>NUCLEOTIDE SEQUENCE [LARGE SCALE GENOMIC DNA]</scope>
    <source>
        <strain evidence="1 2">CCALA 037</strain>
    </source>
</reference>
<keyword evidence="2" id="KW-1185">Reference proteome</keyword>
<proteinExistence type="predicted"/>
<evidence type="ECO:0000313" key="1">
    <source>
        <dbReference type="EMBL" id="PSB55658.1"/>
    </source>
</evidence>